<evidence type="ECO:0000313" key="1">
    <source>
        <dbReference type="EMBL" id="JAP91444.1"/>
    </source>
</evidence>
<accession>A0A146K6A5</accession>
<protein>
    <submittedName>
        <fullName evidence="1">H-SHIPPO 1</fullName>
    </submittedName>
</protein>
<dbReference type="AlphaFoldDB" id="A0A146K6A5"/>
<sequence>GTPPPNAYKPELSFKLLKKRNTSILIKSKLQNNQINKNPGPNTYSPQLLQKSHYLQMSQTNRFKQKSVSVPAANQYTPIKKSNSTKYSFKKCERFPHRILQQYPGPGEYQFDKPATPLRATQSLSQRFRQKLEDFPGAGSYDIPGFCDKYGSSGRFDKWKKK</sequence>
<dbReference type="EMBL" id="GDID01005162">
    <property type="protein sequence ID" value="JAP91444.1"/>
    <property type="molecule type" value="Transcribed_RNA"/>
</dbReference>
<gene>
    <name evidence="1" type="ORF">TPC1_16951</name>
</gene>
<feature type="non-terminal residue" evidence="1">
    <location>
        <position position="1"/>
    </location>
</feature>
<proteinExistence type="predicted"/>
<reference evidence="1" key="1">
    <citation type="submission" date="2015-07" db="EMBL/GenBank/DDBJ databases">
        <title>Adaptation to a free-living lifestyle via gene acquisitions in the diplomonad Trepomonas sp. PC1.</title>
        <authorList>
            <person name="Xu F."/>
            <person name="Jerlstrom-Hultqvist J."/>
            <person name="Kolisko M."/>
            <person name="Simpson A.G.B."/>
            <person name="Roger A.J."/>
            <person name="Svard S.G."/>
            <person name="Andersson J.O."/>
        </authorList>
    </citation>
    <scope>NUCLEOTIDE SEQUENCE</scope>
    <source>
        <strain evidence="1">PC1</strain>
    </source>
</reference>
<organism evidence="1">
    <name type="scientific">Trepomonas sp. PC1</name>
    <dbReference type="NCBI Taxonomy" id="1076344"/>
    <lineage>
        <taxon>Eukaryota</taxon>
        <taxon>Metamonada</taxon>
        <taxon>Diplomonadida</taxon>
        <taxon>Hexamitidae</taxon>
        <taxon>Hexamitinae</taxon>
        <taxon>Trepomonas</taxon>
    </lineage>
</organism>
<name>A0A146K6A5_9EUKA</name>